<dbReference type="STRING" id="1123037.GCA_000425305_02143"/>
<dbReference type="OrthoDB" id="1440774at2"/>
<organism evidence="1 2">
    <name type="scientific">Psychroserpens burtonensis</name>
    <dbReference type="NCBI Taxonomy" id="49278"/>
    <lineage>
        <taxon>Bacteria</taxon>
        <taxon>Pseudomonadati</taxon>
        <taxon>Bacteroidota</taxon>
        <taxon>Flavobacteriia</taxon>
        <taxon>Flavobacteriales</taxon>
        <taxon>Flavobacteriaceae</taxon>
        <taxon>Psychroserpens</taxon>
    </lineage>
</organism>
<proteinExistence type="predicted"/>
<reference evidence="1 2" key="1">
    <citation type="submission" date="2019-08" db="EMBL/GenBank/DDBJ databases">
        <title>Genome of Psychroserpens burtonensis ACAM 167.</title>
        <authorList>
            <person name="Bowman J.P."/>
        </authorList>
    </citation>
    <scope>NUCLEOTIDE SEQUENCE [LARGE SCALE GENOMIC DNA]</scope>
    <source>
        <strain evidence="1 2">ACAM 167</strain>
    </source>
</reference>
<protein>
    <submittedName>
        <fullName evidence="1">GLPGLI family protein</fullName>
    </submittedName>
</protein>
<dbReference type="NCBIfam" id="TIGR01200">
    <property type="entry name" value="GLPGLI"/>
    <property type="match status" value="1"/>
</dbReference>
<dbReference type="RefSeq" id="WP_028871959.1">
    <property type="nucleotide sequence ID" value="NZ_VOSB01000008.1"/>
</dbReference>
<dbReference type="AlphaFoldDB" id="A0A5C7BFU6"/>
<dbReference type="EMBL" id="VOSB01000008">
    <property type="protein sequence ID" value="TXE18346.1"/>
    <property type="molecule type" value="Genomic_DNA"/>
</dbReference>
<evidence type="ECO:0000313" key="2">
    <source>
        <dbReference type="Proteomes" id="UP000321938"/>
    </source>
</evidence>
<comment type="caution">
    <text evidence="1">The sequence shown here is derived from an EMBL/GenBank/DDBJ whole genome shotgun (WGS) entry which is preliminary data.</text>
</comment>
<gene>
    <name evidence="1" type="ORF">ES692_06770</name>
</gene>
<evidence type="ECO:0000313" key="1">
    <source>
        <dbReference type="EMBL" id="TXE18346.1"/>
    </source>
</evidence>
<keyword evidence="2" id="KW-1185">Reference proteome</keyword>
<name>A0A5C7BFU6_9FLAO</name>
<sequence>MKKNLLYYILISSFHFGNSQNNEVNTYTIDYVKTINFESGGSFSASHTYTRFIELNKSIFNVVTNPKEVKSSEENQNSLVESDDDDTVFYFKPTGKNISLVYKDYLKQELFSKHEVSYKYFVVQDTLDLFNWEIIDTQKDILGYSCQLAKMNFRGRDYEAWFATTLPTGGPWKYDGLPGMILEITSVDNFISFKATSIKNGYIELKNLENPLSKEKVLTWQEFTELYKIKAVELMSYRPTENSFGVETSRGGIETYITEDDVDYNNALEKMKKQ</sequence>
<dbReference type="InterPro" id="IPR005901">
    <property type="entry name" value="GLPGLI"/>
</dbReference>
<accession>A0A5C7BFU6</accession>
<dbReference type="Proteomes" id="UP000321938">
    <property type="component" value="Unassembled WGS sequence"/>
</dbReference>